<evidence type="ECO:0000256" key="1">
    <source>
        <dbReference type="SAM" id="Phobius"/>
    </source>
</evidence>
<dbReference type="InterPro" id="IPR009325">
    <property type="entry name" value="DUF983"/>
</dbReference>
<keyword evidence="1" id="KW-0812">Transmembrane</keyword>
<dbReference type="EMBL" id="JAATJS010000003">
    <property type="protein sequence ID" value="NIX77317.1"/>
    <property type="molecule type" value="Genomic_DNA"/>
</dbReference>
<name>A0ABX0VCC0_9HYPH</name>
<feature type="transmembrane region" description="Helical" evidence="1">
    <location>
        <begin position="56"/>
        <end position="76"/>
    </location>
</feature>
<gene>
    <name evidence="2" type="ORF">HB375_11925</name>
</gene>
<dbReference type="Pfam" id="PF06170">
    <property type="entry name" value="DUF983"/>
    <property type="match status" value="1"/>
</dbReference>
<proteinExistence type="predicted"/>
<keyword evidence="3" id="KW-1185">Reference proteome</keyword>
<protein>
    <submittedName>
        <fullName evidence="2">DUF983 domain-containing protein</fullName>
    </submittedName>
</protein>
<accession>A0ABX0VCC0</accession>
<sequence length="140" mass="15380">MTANLTAKDAILKYGLKCRCPKCGQGRLFNGFLTLAPRCEVCGLDFSFADPADGPAFFVMMTMAIPATAFGVWVELTYEPGLWVHLITTLPFLLLSCVPTIRPFKGMLIASQYFHKAEESRFEIPQRATKNEPNPSASGG</sequence>
<feature type="transmembrane region" description="Helical" evidence="1">
    <location>
        <begin position="82"/>
        <end position="101"/>
    </location>
</feature>
<reference evidence="2 3" key="1">
    <citation type="submission" date="2020-03" db="EMBL/GenBank/DDBJ databases">
        <title>The genome sequence of Microvirga sp. c23x22.</title>
        <authorList>
            <person name="Zhang X."/>
        </authorList>
    </citation>
    <scope>NUCLEOTIDE SEQUENCE [LARGE SCALE GENOMIC DNA]</scope>
    <source>
        <strain evidence="3">c23x22</strain>
    </source>
</reference>
<dbReference type="Proteomes" id="UP000707352">
    <property type="component" value="Unassembled WGS sequence"/>
</dbReference>
<dbReference type="RefSeq" id="WP_167673191.1">
    <property type="nucleotide sequence ID" value="NZ_JAATJS010000003.1"/>
</dbReference>
<evidence type="ECO:0000313" key="3">
    <source>
        <dbReference type="Proteomes" id="UP000707352"/>
    </source>
</evidence>
<keyword evidence="1" id="KW-1133">Transmembrane helix</keyword>
<evidence type="ECO:0000313" key="2">
    <source>
        <dbReference type="EMBL" id="NIX77317.1"/>
    </source>
</evidence>
<keyword evidence="1" id="KW-0472">Membrane</keyword>
<comment type="caution">
    <text evidence="2">The sequence shown here is derived from an EMBL/GenBank/DDBJ whole genome shotgun (WGS) entry which is preliminary data.</text>
</comment>
<organism evidence="2 3">
    <name type="scientific">Microvirga terricola</name>
    <dbReference type="NCBI Taxonomy" id="2719797"/>
    <lineage>
        <taxon>Bacteria</taxon>
        <taxon>Pseudomonadati</taxon>
        <taxon>Pseudomonadota</taxon>
        <taxon>Alphaproteobacteria</taxon>
        <taxon>Hyphomicrobiales</taxon>
        <taxon>Methylobacteriaceae</taxon>
        <taxon>Microvirga</taxon>
    </lineage>
</organism>